<keyword evidence="4" id="KW-1185">Reference proteome</keyword>
<evidence type="ECO:0000313" key="3">
    <source>
        <dbReference type="EMBL" id="AJD91017.1"/>
    </source>
</evidence>
<dbReference type="Pfam" id="PF10609">
    <property type="entry name" value="ParA"/>
    <property type="match status" value="1"/>
</dbReference>
<dbReference type="EMBL" id="CP009416">
    <property type="protein sequence ID" value="AJD91017.1"/>
    <property type="molecule type" value="Genomic_DNA"/>
</dbReference>
<dbReference type="InterPro" id="IPR033875">
    <property type="entry name" value="FlhG"/>
</dbReference>
<dbReference type="GO" id="GO:0009898">
    <property type="term" value="C:cytoplasmic side of plasma membrane"/>
    <property type="evidence" value="ECO:0007669"/>
    <property type="project" value="TreeGrafter"/>
</dbReference>
<dbReference type="Proteomes" id="UP000031449">
    <property type="component" value="Chromosome"/>
</dbReference>
<dbReference type="CDD" id="cd02038">
    <property type="entry name" value="FlhG-like"/>
    <property type="match status" value="1"/>
</dbReference>
<dbReference type="Gene3D" id="3.40.50.300">
    <property type="entry name" value="P-loop containing nucleotide triphosphate hydrolases"/>
    <property type="match status" value="1"/>
</dbReference>
<name>A0A0B5AQS3_9BACL</name>
<evidence type="ECO:0000256" key="2">
    <source>
        <dbReference type="ARBA" id="ARBA00022840"/>
    </source>
</evidence>
<dbReference type="InterPro" id="IPR050625">
    <property type="entry name" value="ParA/MinD_ATPase"/>
</dbReference>
<proteinExistence type="predicted"/>
<dbReference type="GO" id="GO:0051782">
    <property type="term" value="P:negative regulation of cell division"/>
    <property type="evidence" value="ECO:0007669"/>
    <property type="project" value="TreeGrafter"/>
</dbReference>
<accession>A0A0B5AQS3</accession>
<dbReference type="InterPro" id="IPR025501">
    <property type="entry name" value="MinD_FleN"/>
</dbReference>
<organism evidence="3 4">
    <name type="scientific">Jeotgalibacillus malaysiensis</name>
    <dbReference type="NCBI Taxonomy" id="1508404"/>
    <lineage>
        <taxon>Bacteria</taxon>
        <taxon>Bacillati</taxon>
        <taxon>Bacillota</taxon>
        <taxon>Bacilli</taxon>
        <taxon>Bacillales</taxon>
        <taxon>Caryophanaceae</taxon>
        <taxon>Jeotgalibacillus</taxon>
    </lineage>
</organism>
<dbReference type="InterPro" id="IPR027417">
    <property type="entry name" value="P-loop_NTPase"/>
</dbReference>
<dbReference type="GO" id="GO:0016887">
    <property type="term" value="F:ATP hydrolysis activity"/>
    <property type="evidence" value="ECO:0007669"/>
    <property type="project" value="TreeGrafter"/>
</dbReference>
<dbReference type="KEGG" id="jeo:JMA_17000"/>
<dbReference type="GO" id="GO:0005829">
    <property type="term" value="C:cytosol"/>
    <property type="evidence" value="ECO:0007669"/>
    <property type="project" value="TreeGrafter"/>
</dbReference>
<evidence type="ECO:0008006" key="5">
    <source>
        <dbReference type="Google" id="ProtNLM"/>
    </source>
</evidence>
<keyword evidence="1" id="KW-0547">Nucleotide-binding</keyword>
<evidence type="ECO:0000256" key="1">
    <source>
        <dbReference type="ARBA" id="ARBA00022741"/>
    </source>
</evidence>
<reference evidence="3 4" key="1">
    <citation type="submission" date="2014-08" db="EMBL/GenBank/DDBJ databases">
        <title>Complete genome of a marine bacteria Jeotgalibacillus malaysiensis.</title>
        <authorList>
            <person name="Yaakop A.S."/>
            <person name="Chan K.-G."/>
            <person name="Goh K.M."/>
        </authorList>
    </citation>
    <scope>NUCLEOTIDE SEQUENCE [LARGE SCALE GENOMIC DNA]</scope>
    <source>
        <strain evidence="3 4">D5</strain>
    </source>
</reference>
<keyword evidence="2" id="KW-0067">ATP-binding</keyword>
<dbReference type="OrthoDB" id="9816297at2"/>
<dbReference type="PIRSF" id="PIRSF003092">
    <property type="entry name" value="MinD"/>
    <property type="match status" value="1"/>
</dbReference>
<evidence type="ECO:0000313" key="4">
    <source>
        <dbReference type="Proteomes" id="UP000031449"/>
    </source>
</evidence>
<dbReference type="PANTHER" id="PTHR43384">
    <property type="entry name" value="SEPTUM SITE-DETERMINING PROTEIN MIND HOMOLOG, CHLOROPLASTIC-RELATED"/>
    <property type="match status" value="1"/>
</dbReference>
<dbReference type="AlphaFoldDB" id="A0A0B5AQS3"/>
<sequence length="285" mass="31789">MDQAETLRQRMLNINKPHAKAIAVVSGKGGVGKSNFSINFASELSAKGHKVLLMDMDIGMGNVHILLGASSDQNILHYLEGDGDIEDVIVQIEGGFSYISGGSGLNKMVEWKDLEIKRLMDGFHILQQSYDYLIFDMGAGASENGLELIMSADEVIVITTGEPTSIMDAYSMMKFIHMRDQEKAFALLCNRVMNPEEGKIALNRLSSAMNKFLDKKVRILGSLPEDPYVRRSVISQTPFTKLYPDSPASKTLKNMVQAYIAQDHEEIHAVKPRFTERLSALFRRK</sequence>
<dbReference type="STRING" id="1508404.JMA_17000"/>
<protein>
    <recommendedName>
        <fullName evidence="5">ATPase</fullName>
    </recommendedName>
</protein>
<dbReference type="GO" id="GO:0005524">
    <property type="term" value="F:ATP binding"/>
    <property type="evidence" value="ECO:0007669"/>
    <property type="project" value="UniProtKB-KW"/>
</dbReference>
<dbReference type="HOGENOM" id="CLU_037612_0_0_9"/>
<gene>
    <name evidence="3" type="ORF">JMA_17000</name>
</gene>
<dbReference type="SUPFAM" id="SSF52540">
    <property type="entry name" value="P-loop containing nucleoside triphosphate hydrolases"/>
    <property type="match status" value="1"/>
</dbReference>
<dbReference type="BioCyc" id="JESP1508404:G14D9-10955-MONOMER"/>
<dbReference type="PANTHER" id="PTHR43384:SF4">
    <property type="entry name" value="CELLULOSE BIOSYNTHESIS PROTEIN BCSQ-RELATED"/>
    <property type="match status" value="1"/>
</dbReference>
<dbReference type="InterPro" id="IPR033756">
    <property type="entry name" value="YlxH/NBP35"/>
</dbReference>